<comment type="caution">
    <text evidence="2">The sequence shown here is derived from an EMBL/GenBank/DDBJ whole genome shotgun (WGS) entry which is preliminary data.</text>
</comment>
<keyword evidence="1" id="KW-1133">Transmembrane helix</keyword>
<dbReference type="Proteomes" id="UP000033475">
    <property type="component" value="Unassembled WGS sequence"/>
</dbReference>
<keyword evidence="1" id="KW-0812">Transmembrane</keyword>
<reference evidence="2 3" key="1">
    <citation type="submission" date="2015-01" db="EMBL/GenBank/DDBJ databases">
        <title>Genome Sequencing of Rickettsiales.</title>
        <authorList>
            <person name="Daugherty S.C."/>
            <person name="Su Q."/>
            <person name="Abolude K."/>
            <person name="Beier-Sexton M."/>
            <person name="Carlyon J.A."/>
            <person name="Carter R."/>
            <person name="Day N.P."/>
            <person name="Dumler S.J."/>
            <person name="Dyachenko V."/>
            <person name="Godinez A."/>
            <person name="Kurtti T.J."/>
            <person name="Lichay M."/>
            <person name="Mullins K.E."/>
            <person name="Ott S."/>
            <person name="Pappas-Brown V."/>
            <person name="Paris D.H."/>
            <person name="Patel P."/>
            <person name="Richards A.L."/>
            <person name="Sadzewicz L."/>
            <person name="Sears K."/>
            <person name="Seidman D."/>
            <person name="Sengamalay N."/>
            <person name="Stenos J."/>
            <person name="Tallon L.J."/>
            <person name="Vincent G."/>
            <person name="Fraser C.M."/>
            <person name="Munderloh U."/>
            <person name="Dunning-Hotopp J.C."/>
        </authorList>
    </citation>
    <scope>NUCLEOTIDE SEQUENCE [LARGE SCALE GENOMIC DNA]</scope>
    <source>
        <strain evidence="2 3">Pedreira</strain>
    </source>
</reference>
<dbReference type="AlphaFoldDB" id="A0A0F3MUT8"/>
<dbReference type="EMBL" id="LANQ01000001">
    <property type="protein sequence ID" value="KJV58334.1"/>
    <property type="molecule type" value="Genomic_DNA"/>
</dbReference>
<gene>
    <name evidence="2" type="ORF">RFEPED_0714</name>
</gene>
<accession>A0A0F3MUT8</accession>
<keyword evidence="1" id="KW-0472">Membrane</keyword>
<evidence type="ECO:0000256" key="1">
    <source>
        <dbReference type="SAM" id="Phobius"/>
    </source>
</evidence>
<organism evidence="2 3">
    <name type="scientific">Rickettsia felis str. Pedreira</name>
    <dbReference type="NCBI Taxonomy" id="1359196"/>
    <lineage>
        <taxon>Bacteria</taxon>
        <taxon>Pseudomonadati</taxon>
        <taxon>Pseudomonadota</taxon>
        <taxon>Alphaproteobacteria</taxon>
        <taxon>Rickettsiales</taxon>
        <taxon>Rickettsiaceae</taxon>
        <taxon>Rickettsieae</taxon>
        <taxon>Rickettsia</taxon>
        <taxon>spotted fever group</taxon>
    </lineage>
</organism>
<protein>
    <submittedName>
        <fullName evidence="2">Uncharacterized protein</fullName>
    </submittedName>
</protein>
<feature type="transmembrane region" description="Helical" evidence="1">
    <location>
        <begin position="52"/>
        <end position="74"/>
    </location>
</feature>
<sequence>MLKSLIYELLKSSIKQEEKSYGKPFVYFFNILGLVLIIIANYCYCSDSMEFYFLMQSGIISIISSIVIEAVRCYLKYKNRYRTLDSLRSKSRELVGSISTPFTDLVSTKTLIRYLPTIIRYVPSTVLTFLVCTYIKRKFLKNVTYPLLGK</sequence>
<name>A0A0F3MUT8_RICFI</name>
<evidence type="ECO:0000313" key="3">
    <source>
        <dbReference type="Proteomes" id="UP000033475"/>
    </source>
</evidence>
<dbReference type="PATRIC" id="fig|1359196.3.peg.691"/>
<dbReference type="RefSeq" id="WP_011270536.1">
    <property type="nucleotide sequence ID" value="NZ_LANQ01000001.1"/>
</dbReference>
<evidence type="ECO:0000313" key="2">
    <source>
        <dbReference type="EMBL" id="KJV58334.1"/>
    </source>
</evidence>
<feature type="transmembrane region" description="Helical" evidence="1">
    <location>
        <begin position="21"/>
        <end position="40"/>
    </location>
</feature>
<proteinExistence type="predicted"/>